<proteinExistence type="predicted"/>
<sequence>MQVCDELECLEETLLKRRAELRESDRLLLEAERLRDTTGGQVDIMLLRRLTSASSLLEAAQHLRELRRREEEELTLWEVKKAMRSRHQKFEHLNTKIKVAENRLAGVLSDCREARRHLESLTCQEEHKEQRLTRMKKEHRAALGQVEELREEEQKLQSVIKDLLEQQEALWIKRRSTVSNVRSEEQKLVTVKAELRSHRAELKRVLQENLTEQLVQEDEAKKISKERSWMQEQVDRKREELAALQQGVESGLKDVKQLRVELQEVQEQLSRRTTKRSNLQEQCKHLETRQRRADRRWSEIQEPISSQRGNSQLIRGVISTGICCCLQTFWEYRDLDDGQDAVSGGDLQVPELSPGPSEDPTVDRMVPSWTRTQQS</sequence>
<reference evidence="3" key="1">
    <citation type="submission" date="2016-05" db="EMBL/GenBank/DDBJ databases">
        <authorList>
            <person name="Lavstsen T."/>
            <person name="Jespersen J.S."/>
        </authorList>
    </citation>
    <scope>NUCLEOTIDE SEQUENCE</scope>
    <source>
        <tissue evidence="3">Brain</tissue>
    </source>
</reference>
<dbReference type="EMBL" id="HADW01016983">
    <property type="protein sequence ID" value="SBP18383.1"/>
    <property type="molecule type" value="Transcribed_RNA"/>
</dbReference>
<name>A0A1A7XK63_9TELE</name>
<evidence type="ECO:0000313" key="3">
    <source>
        <dbReference type="EMBL" id="SBP18383.1"/>
    </source>
</evidence>
<protein>
    <submittedName>
        <fullName evidence="3">GRB10 interacting GYF protein 2</fullName>
    </submittedName>
</protein>
<evidence type="ECO:0000256" key="1">
    <source>
        <dbReference type="SAM" id="Coils"/>
    </source>
</evidence>
<gene>
    <name evidence="3" type="primary">GIGFY2</name>
</gene>
<keyword evidence="1" id="KW-0175">Coiled coil</keyword>
<feature type="coiled-coil region" evidence="1">
    <location>
        <begin position="53"/>
        <end position="80"/>
    </location>
</feature>
<reference evidence="3" key="2">
    <citation type="submission" date="2016-06" db="EMBL/GenBank/DDBJ databases">
        <title>The genome of a short-lived fish provides insights into sex chromosome evolution and the genetic control of aging.</title>
        <authorList>
            <person name="Reichwald K."/>
            <person name="Felder M."/>
            <person name="Petzold A."/>
            <person name="Koch P."/>
            <person name="Groth M."/>
            <person name="Platzer M."/>
        </authorList>
    </citation>
    <scope>NUCLEOTIDE SEQUENCE</scope>
    <source>
        <tissue evidence="3">Brain</tissue>
    </source>
</reference>
<dbReference type="AlphaFoldDB" id="A0A1A7XK63"/>
<feature type="coiled-coil region" evidence="1">
    <location>
        <begin position="248"/>
        <end position="296"/>
    </location>
</feature>
<feature type="region of interest" description="Disordered" evidence="2">
    <location>
        <begin position="341"/>
        <end position="375"/>
    </location>
</feature>
<accession>A0A1A7XK63</accession>
<feature type="coiled-coil region" evidence="1">
    <location>
        <begin position="111"/>
        <end position="208"/>
    </location>
</feature>
<evidence type="ECO:0000256" key="2">
    <source>
        <dbReference type="SAM" id="MobiDB-lite"/>
    </source>
</evidence>
<organism evidence="3">
    <name type="scientific">Iconisemion striatum</name>
    <dbReference type="NCBI Taxonomy" id="60296"/>
    <lineage>
        <taxon>Eukaryota</taxon>
        <taxon>Metazoa</taxon>
        <taxon>Chordata</taxon>
        <taxon>Craniata</taxon>
        <taxon>Vertebrata</taxon>
        <taxon>Euteleostomi</taxon>
        <taxon>Actinopterygii</taxon>
        <taxon>Neopterygii</taxon>
        <taxon>Teleostei</taxon>
        <taxon>Neoteleostei</taxon>
        <taxon>Acanthomorphata</taxon>
        <taxon>Ovalentaria</taxon>
        <taxon>Atherinomorphae</taxon>
        <taxon>Cyprinodontiformes</taxon>
        <taxon>Nothobranchiidae</taxon>
        <taxon>Iconisemion</taxon>
    </lineage>
</organism>